<evidence type="ECO:0000313" key="3">
    <source>
        <dbReference type="Proteomes" id="UP000006860"/>
    </source>
</evidence>
<gene>
    <name evidence="2" type="ordered locus">Plabr_1562</name>
</gene>
<dbReference type="AlphaFoldDB" id="F0SRQ0"/>
<dbReference type="KEGG" id="pbs:Plabr_1562"/>
<dbReference type="Gene3D" id="3.40.630.30">
    <property type="match status" value="1"/>
</dbReference>
<protein>
    <recommendedName>
        <fullName evidence="1">BioF2-like acetyltransferase domain-containing protein</fullName>
    </recommendedName>
</protein>
<dbReference type="RefSeq" id="WP_013627901.1">
    <property type="nucleotide sequence ID" value="NC_015174.1"/>
</dbReference>
<dbReference type="STRING" id="756272.Plabr_1562"/>
<dbReference type="Pfam" id="PF13480">
    <property type="entry name" value="Acetyltransf_6"/>
    <property type="match status" value="1"/>
</dbReference>
<dbReference type="Proteomes" id="UP000006860">
    <property type="component" value="Chromosome"/>
</dbReference>
<dbReference type="EMBL" id="CP002546">
    <property type="protein sequence ID" value="ADY59173.1"/>
    <property type="molecule type" value="Genomic_DNA"/>
</dbReference>
<sequence length="392" mass="44213">MPNTVPPKNRLQIKVRQFRPRELHRVFLTRWADLAEEACCPNVFQHPAFILPVLHSLSSGADCWLLTGEDRETGQLCGLGLFEQTRASKALPLPHLVAMRSHHSYRDGLLVRKGAEDDFFDALLDFLTIQQEDWFGIELGRMNLDQPWALKLREQAVPYGCSFRLTPKFESPAVDLSALGDETLTDRCSSSRRKSIRKNRNRLAKQGEIGFQLHTEPQAALAAAERFLELEHASWKGERGTSLLSDPHETIFAREMLTSFVTRGNLVVSELTAGEETAAVAINLKMGDWLYAFKIGWNDEFASASPGMLHELELVEAVRREMPEIRWIDSCAHADSYLSGIWPDRLVMGEGLLSVTTLARGTGKLMANVRKLKHWATERIRQESAEEVPAVN</sequence>
<feature type="domain" description="BioF2-like acetyltransferase" evidence="1">
    <location>
        <begin position="190"/>
        <end position="335"/>
    </location>
</feature>
<organism evidence="2 3">
    <name type="scientific">Rubinisphaera brasiliensis (strain ATCC 49424 / DSM 5305 / JCM 21570 / IAM 15109 / NBRC 103401 / IFAM 1448)</name>
    <name type="common">Planctomyces brasiliensis</name>
    <dbReference type="NCBI Taxonomy" id="756272"/>
    <lineage>
        <taxon>Bacteria</taxon>
        <taxon>Pseudomonadati</taxon>
        <taxon>Planctomycetota</taxon>
        <taxon>Planctomycetia</taxon>
        <taxon>Planctomycetales</taxon>
        <taxon>Planctomycetaceae</taxon>
        <taxon>Rubinisphaera</taxon>
    </lineage>
</organism>
<reference evidence="3" key="1">
    <citation type="submission" date="2011-02" db="EMBL/GenBank/DDBJ databases">
        <title>The complete genome of Planctomyces brasiliensis DSM 5305.</title>
        <authorList>
            <person name="Lucas S."/>
            <person name="Copeland A."/>
            <person name="Lapidus A."/>
            <person name="Bruce D."/>
            <person name="Goodwin L."/>
            <person name="Pitluck S."/>
            <person name="Kyrpides N."/>
            <person name="Mavromatis K."/>
            <person name="Pagani I."/>
            <person name="Ivanova N."/>
            <person name="Ovchinnikova G."/>
            <person name="Lu M."/>
            <person name="Detter J.C."/>
            <person name="Han C."/>
            <person name="Land M."/>
            <person name="Hauser L."/>
            <person name="Markowitz V."/>
            <person name="Cheng J.-F."/>
            <person name="Hugenholtz P."/>
            <person name="Woyke T."/>
            <person name="Wu D."/>
            <person name="Tindall B."/>
            <person name="Pomrenke H.G."/>
            <person name="Brambilla E."/>
            <person name="Klenk H.-P."/>
            <person name="Eisen J.A."/>
        </authorList>
    </citation>
    <scope>NUCLEOTIDE SEQUENCE [LARGE SCALE GENOMIC DNA]</scope>
    <source>
        <strain evidence="3">ATCC 49424 / DSM 5305 / JCM 21570 / NBRC 103401 / IFAM 1448</strain>
    </source>
</reference>
<evidence type="ECO:0000259" key="1">
    <source>
        <dbReference type="Pfam" id="PF13480"/>
    </source>
</evidence>
<dbReference type="InterPro" id="IPR038740">
    <property type="entry name" value="BioF2-like_GNAT_dom"/>
</dbReference>
<keyword evidence="3" id="KW-1185">Reference proteome</keyword>
<dbReference type="OrthoDB" id="209057at2"/>
<proteinExistence type="predicted"/>
<accession>F0SRQ0</accession>
<dbReference type="eggNOG" id="COG5653">
    <property type="taxonomic scope" value="Bacteria"/>
</dbReference>
<name>F0SRQ0_RUBBR</name>
<dbReference type="SUPFAM" id="SSF55729">
    <property type="entry name" value="Acyl-CoA N-acyltransferases (Nat)"/>
    <property type="match status" value="1"/>
</dbReference>
<dbReference type="InterPro" id="IPR016181">
    <property type="entry name" value="Acyl_CoA_acyltransferase"/>
</dbReference>
<dbReference type="HOGENOM" id="CLU_051159_1_0_0"/>
<evidence type="ECO:0000313" key="2">
    <source>
        <dbReference type="EMBL" id="ADY59173.1"/>
    </source>
</evidence>